<comment type="caution">
    <text evidence="2">The sequence shown here is derived from an EMBL/GenBank/DDBJ whole genome shotgun (WGS) entry which is preliminary data.</text>
</comment>
<name>A0AAV5DWF6_ELECO</name>
<feature type="region of interest" description="Disordered" evidence="1">
    <location>
        <begin position="86"/>
        <end position="112"/>
    </location>
</feature>
<sequence length="125" mass="14224">MVDWSNALTESIPRPWWLNTTPLEDAAQAQRCDCEQLNSSIVTTDHHLRAEAGPEWHDDLQEAADRRRQVASPRAPWLAKAKRYPRGDWLSAGSGPALRDHRRRHSDTDGHKVNGVHFLGIQAWT</sequence>
<evidence type="ECO:0000256" key="1">
    <source>
        <dbReference type="SAM" id="MobiDB-lite"/>
    </source>
</evidence>
<dbReference type="AlphaFoldDB" id="A0AAV5DWF6"/>
<gene>
    <name evidence="2" type="primary">gb01043</name>
    <name evidence="2" type="ORF">PR202_gb01043</name>
</gene>
<keyword evidence="3" id="KW-1185">Reference proteome</keyword>
<reference evidence="2" key="2">
    <citation type="submission" date="2021-12" db="EMBL/GenBank/DDBJ databases">
        <title>Resequencing data analysis of finger millet.</title>
        <authorList>
            <person name="Hatakeyama M."/>
            <person name="Aluri S."/>
            <person name="Balachadran M.T."/>
            <person name="Sivarajan S.R."/>
            <person name="Poveda L."/>
            <person name="Shimizu-Inatsugi R."/>
            <person name="Schlapbach R."/>
            <person name="Sreeman S.M."/>
            <person name="Shimizu K.K."/>
        </authorList>
    </citation>
    <scope>NUCLEOTIDE SEQUENCE</scope>
</reference>
<organism evidence="2 3">
    <name type="scientific">Eleusine coracana subsp. coracana</name>
    <dbReference type="NCBI Taxonomy" id="191504"/>
    <lineage>
        <taxon>Eukaryota</taxon>
        <taxon>Viridiplantae</taxon>
        <taxon>Streptophyta</taxon>
        <taxon>Embryophyta</taxon>
        <taxon>Tracheophyta</taxon>
        <taxon>Spermatophyta</taxon>
        <taxon>Magnoliopsida</taxon>
        <taxon>Liliopsida</taxon>
        <taxon>Poales</taxon>
        <taxon>Poaceae</taxon>
        <taxon>PACMAD clade</taxon>
        <taxon>Chloridoideae</taxon>
        <taxon>Cynodonteae</taxon>
        <taxon>Eleusininae</taxon>
        <taxon>Eleusine</taxon>
    </lineage>
</organism>
<dbReference type="Proteomes" id="UP001054889">
    <property type="component" value="Unassembled WGS sequence"/>
</dbReference>
<accession>A0AAV5DWF6</accession>
<protein>
    <submittedName>
        <fullName evidence="2">Uncharacterized protein</fullName>
    </submittedName>
</protein>
<evidence type="ECO:0000313" key="3">
    <source>
        <dbReference type="Proteomes" id="UP001054889"/>
    </source>
</evidence>
<dbReference type="EMBL" id="BQKI01000071">
    <property type="protein sequence ID" value="GJN14245.1"/>
    <property type="molecule type" value="Genomic_DNA"/>
</dbReference>
<reference evidence="2" key="1">
    <citation type="journal article" date="2018" name="DNA Res.">
        <title>Multiple hybrid de novo genome assembly of finger millet, an orphan allotetraploid crop.</title>
        <authorList>
            <person name="Hatakeyama M."/>
            <person name="Aluri S."/>
            <person name="Balachadran M.T."/>
            <person name="Sivarajan S.R."/>
            <person name="Patrignani A."/>
            <person name="Gruter S."/>
            <person name="Poveda L."/>
            <person name="Shimizu-Inatsugi R."/>
            <person name="Baeten J."/>
            <person name="Francoijs K.J."/>
            <person name="Nataraja K.N."/>
            <person name="Reddy Y.A.N."/>
            <person name="Phadnis S."/>
            <person name="Ravikumar R.L."/>
            <person name="Schlapbach R."/>
            <person name="Sreeman S.M."/>
            <person name="Shimizu K.K."/>
        </authorList>
    </citation>
    <scope>NUCLEOTIDE SEQUENCE</scope>
</reference>
<evidence type="ECO:0000313" key="2">
    <source>
        <dbReference type="EMBL" id="GJN14245.1"/>
    </source>
</evidence>
<proteinExistence type="predicted"/>